<protein>
    <submittedName>
        <fullName evidence="2">Uncharacterized protein</fullName>
    </submittedName>
</protein>
<sequence>MTTDHPASRTVELWIRGCTSPAPDSNQERALDTLEQLDERGVVEGVTVGVWGDTFESSSLSEQVSQLERIQSRLEAFEAWAAENDRRLEPCFRRRQTHSQLTGANREVWRLPAVALAEFDGDDLVHVAPCRDGDRTVDIFDRLEVLESGTGSETVVRFDGNRGNPRETGDGDRTEPRTERDEFAGPRVGNPYGTR</sequence>
<comment type="caution">
    <text evidence="2">The sequence shown here is derived from an EMBL/GenBank/DDBJ whole genome shotgun (WGS) entry which is preliminary data.</text>
</comment>
<dbReference type="EMBL" id="RBZW01000067">
    <property type="protein sequence ID" value="THE63266.1"/>
    <property type="molecule type" value="Genomic_DNA"/>
</dbReference>
<feature type="compositionally biased region" description="Basic and acidic residues" evidence="1">
    <location>
        <begin position="164"/>
        <end position="184"/>
    </location>
</feature>
<accession>A0A4S3TH84</accession>
<feature type="region of interest" description="Disordered" evidence="1">
    <location>
        <begin position="154"/>
        <end position="195"/>
    </location>
</feature>
<reference evidence="2 3" key="1">
    <citation type="submission" date="2018-10" db="EMBL/GenBank/DDBJ databases">
        <title>Natronolimnobius sp. XQ-INN 246 isolated from Inner Mongolia Autonomous Region of China.</title>
        <authorList>
            <person name="Xue Q."/>
        </authorList>
    </citation>
    <scope>NUCLEOTIDE SEQUENCE [LARGE SCALE GENOMIC DNA]</scope>
    <source>
        <strain evidence="2 3">XQ-INN 246</strain>
    </source>
</reference>
<dbReference type="AlphaFoldDB" id="A0A4S3TH84"/>
<gene>
    <name evidence="2" type="ORF">D8Y22_19065</name>
</gene>
<dbReference type="InterPro" id="IPR046783">
    <property type="entry name" value="HTH_63"/>
</dbReference>
<dbReference type="Proteomes" id="UP000318864">
    <property type="component" value="Unassembled WGS sequence"/>
</dbReference>
<proteinExistence type="predicted"/>
<evidence type="ECO:0000256" key="1">
    <source>
        <dbReference type="SAM" id="MobiDB-lite"/>
    </source>
</evidence>
<keyword evidence="3" id="KW-1185">Reference proteome</keyword>
<dbReference type="OrthoDB" id="204263at2157"/>
<dbReference type="Pfam" id="PF20575">
    <property type="entry name" value="HTH_63"/>
    <property type="match status" value="1"/>
</dbReference>
<dbReference type="RefSeq" id="WP_141466242.1">
    <property type="nucleotide sequence ID" value="NZ_RBZW01000067.1"/>
</dbReference>
<evidence type="ECO:0000313" key="2">
    <source>
        <dbReference type="EMBL" id="THE63266.1"/>
    </source>
</evidence>
<organism evidence="2 3">
    <name type="scientific">Salinadaptatus halalkaliphilus</name>
    <dbReference type="NCBI Taxonomy" id="2419781"/>
    <lineage>
        <taxon>Archaea</taxon>
        <taxon>Methanobacteriati</taxon>
        <taxon>Methanobacteriota</taxon>
        <taxon>Stenosarchaea group</taxon>
        <taxon>Halobacteria</taxon>
        <taxon>Halobacteriales</taxon>
        <taxon>Natrialbaceae</taxon>
        <taxon>Salinadaptatus</taxon>
    </lineage>
</organism>
<name>A0A4S3TH84_9EURY</name>
<evidence type="ECO:0000313" key="3">
    <source>
        <dbReference type="Proteomes" id="UP000318864"/>
    </source>
</evidence>